<dbReference type="SUPFAM" id="SSF51197">
    <property type="entry name" value="Clavaminate synthase-like"/>
    <property type="match status" value="1"/>
</dbReference>
<keyword evidence="4" id="KW-0560">Oxidoreductase</keyword>
<reference evidence="7 8" key="1">
    <citation type="submission" date="2024-09" db="EMBL/GenBank/DDBJ databases">
        <authorList>
            <person name="Zhang Z.-H."/>
        </authorList>
    </citation>
    <scope>NUCLEOTIDE SEQUENCE [LARGE SCALE GENOMIC DNA]</scope>
    <source>
        <strain evidence="7 8">HHTR114</strain>
    </source>
</reference>
<dbReference type="GO" id="GO:0051213">
    <property type="term" value="F:dioxygenase activity"/>
    <property type="evidence" value="ECO:0007669"/>
    <property type="project" value="UniProtKB-KW"/>
</dbReference>
<dbReference type="RefSeq" id="WP_379878715.1">
    <property type="nucleotide sequence ID" value="NZ_JBHPON010000001.1"/>
</dbReference>
<dbReference type="InterPro" id="IPR051323">
    <property type="entry name" value="AtsK-like"/>
</dbReference>
<evidence type="ECO:0000256" key="5">
    <source>
        <dbReference type="ARBA" id="ARBA00023004"/>
    </source>
</evidence>
<evidence type="ECO:0000313" key="8">
    <source>
        <dbReference type="Proteomes" id="UP001596116"/>
    </source>
</evidence>
<evidence type="ECO:0000256" key="2">
    <source>
        <dbReference type="ARBA" id="ARBA00022723"/>
    </source>
</evidence>
<keyword evidence="5" id="KW-0408">Iron</keyword>
<gene>
    <name evidence="7" type="ORF">ACFMB1_09335</name>
</gene>
<feature type="domain" description="TauD/TfdA-like" evidence="6">
    <location>
        <begin position="23"/>
        <end position="289"/>
    </location>
</feature>
<dbReference type="Gene3D" id="3.60.130.10">
    <property type="entry name" value="Clavaminate synthase-like"/>
    <property type="match status" value="1"/>
</dbReference>
<keyword evidence="2" id="KW-0479">Metal-binding</keyword>
<name>A0ABW1KUX7_9PROT</name>
<keyword evidence="8" id="KW-1185">Reference proteome</keyword>
<keyword evidence="3 7" id="KW-0223">Dioxygenase</keyword>
<comment type="similarity">
    <text evidence="1">Belongs to the TfdA dioxygenase family.</text>
</comment>
<sequence length="299" mass="33778">MAQTNQKSWRDFERSSGYQHIEVLPLNGAVAAEVKGADLTKPLPDEVWREIERAFAENLVIYFRDQQGFSRDDHLAFAQRFGPLQKIPHIFSVDDYPDVQIVERLADDKRMVVGEGFHNDSTFMATPPTTVTMHAIDVPEFGGDTAFANLYLAYETLSPAMQDFCETLIGVNSATALFGSGAGRKNVMMKDMKTEEGDNEVEHPIVGVHPRTGLKHLFFNLVYTRRLKGFSEKESRLILDFLHHHVTSMAFTGRVRWENGTVLIWDNWAAHHSAIADYPGKYRYMERVTTGGLKPAGGR</sequence>
<evidence type="ECO:0000259" key="6">
    <source>
        <dbReference type="Pfam" id="PF02668"/>
    </source>
</evidence>
<organism evidence="7 8">
    <name type="scientific">Hyphococcus aureus</name>
    <dbReference type="NCBI Taxonomy" id="2666033"/>
    <lineage>
        <taxon>Bacteria</taxon>
        <taxon>Pseudomonadati</taxon>
        <taxon>Pseudomonadota</taxon>
        <taxon>Alphaproteobacteria</taxon>
        <taxon>Parvularculales</taxon>
        <taxon>Parvularculaceae</taxon>
        <taxon>Hyphococcus</taxon>
    </lineage>
</organism>
<dbReference type="PANTHER" id="PTHR30468:SF1">
    <property type="entry name" value="ALPHA-KETOGLUTARATE-DEPENDENT SULFONATE DIOXYGENASE"/>
    <property type="match status" value="1"/>
</dbReference>
<dbReference type="InterPro" id="IPR042098">
    <property type="entry name" value="TauD-like_sf"/>
</dbReference>
<dbReference type="EMBL" id="JBHPON010000001">
    <property type="protein sequence ID" value="MFC6035744.1"/>
    <property type="molecule type" value="Genomic_DNA"/>
</dbReference>
<dbReference type="Pfam" id="PF02668">
    <property type="entry name" value="TauD"/>
    <property type="match status" value="1"/>
</dbReference>
<proteinExistence type="inferred from homology"/>
<dbReference type="PANTHER" id="PTHR30468">
    <property type="entry name" value="ALPHA-KETOGLUTARATE-DEPENDENT SULFONATE DIOXYGENASE"/>
    <property type="match status" value="1"/>
</dbReference>
<evidence type="ECO:0000256" key="1">
    <source>
        <dbReference type="ARBA" id="ARBA00005896"/>
    </source>
</evidence>
<dbReference type="InterPro" id="IPR003819">
    <property type="entry name" value="TauD/TfdA-like"/>
</dbReference>
<evidence type="ECO:0000256" key="3">
    <source>
        <dbReference type="ARBA" id="ARBA00022964"/>
    </source>
</evidence>
<dbReference type="Proteomes" id="UP001596116">
    <property type="component" value="Unassembled WGS sequence"/>
</dbReference>
<evidence type="ECO:0000313" key="7">
    <source>
        <dbReference type="EMBL" id="MFC6035744.1"/>
    </source>
</evidence>
<protein>
    <submittedName>
        <fullName evidence="7">TauD/TfdA dioxygenase family protein</fullName>
    </submittedName>
</protein>
<evidence type="ECO:0000256" key="4">
    <source>
        <dbReference type="ARBA" id="ARBA00023002"/>
    </source>
</evidence>
<accession>A0ABW1KUX7</accession>
<comment type="caution">
    <text evidence="7">The sequence shown here is derived from an EMBL/GenBank/DDBJ whole genome shotgun (WGS) entry which is preliminary data.</text>
</comment>